<sequence>MFFESADGGYYSPMFDECYEVLPIPEVIGRATDVDHARKFAYSLIPCRCEPCFLSKYLPNDYLFVGGSSYSIAKIVAHWDPRLDIGCYVDYWRNVGGRIPGNFRECEDCYIFFAAGLAKYPRRYFEVKRGFTEIRRTFLSSDRGIYVVGYMKVDTVVDLAEISAELNLKNVEYSIRDVWHEAAKKYGDKVLMNPHYARPADLPVVMLSNEGNYGFFKEPLPLIEWKHGKKMFSKYAYAFGIRTFDDRVRHKAFNLDETKEILKLLRHEGVVRI</sequence>
<dbReference type="EMBL" id="NBVN01000004">
    <property type="protein sequence ID" value="PUA32331.1"/>
    <property type="molecule type" value="Genomic_DNA"/>
</dbReference>
<gene>
    <name evidence="1" type="ORF">B7O98_06635</name>
</gene>
<organism evidence="1 2">
    <name type="scientific">Zestosphaera tikiterensis</name>
    <dbReference type="NCBI Taxonomy" id="1973259"/>
    <lineage>
        <taxon>Archaea</taxon>
        <taxon>Thermoproteota</taxon>
        <taxon>Thermoprotei</taxon>
        <taxon>Desulfurococcales</taxon>
        <taxon>Desulfurococcaceae</taxon>
        <taxon>Zestosphaera</taxon>
    </lineage>
</organism>
<accession>A0A2R7Y457</accession>
<name>A0A2R7Y457_9CREN</name>
<proteinExistence type="predicted"/>
<dbReference type="Proteomes" id="UP000244093">
    <property type="component" value="Unassembled WGS sequence"/>
</dbReference>
<protein>
    <recommendedName>
        <fullName evidence="3">Nucleotide modification associated domain-containing protein</fullName>
    </recommendedName>
</protein>
<evidence type="ECO:0000313" key="2">
    <source>
        <dbReference type="Proteomes" id="UP000244093"/>
    </source>
</evidence>
<comment type="caution">
    <text evidence="1">The sequence shown here is derived from an EMBL/GenBank/DDBJ whole genome shotgun (WGS) entry which is preliminary data.</text>
</comment>
<evidence type="ECO:0008006" key="3">
    <source>
        <dbReference type="Google" id="ProtNLM"/>
    </source>
</evidence>
<reference evidence="1 2" key="1">
    <citation type="journal article" date="2018" name="Syst. Appl. Microbiol.">
        <title>A new symbiotic nanoarchaeote (Candidatus Nanoclepta minutus) and its host (Zestosphaera tikiterensis gen. nov., sp. nov.) from a New Zealand hot spring.</title>
        <authorList>
            <person name="St John E."/>
            <person name="Liu Y."/>
            <person name="Podar M."/>
            <person name="Stott M.B."/>
            <person name="Meneghin J."/>
            <person name="Chen Z."/>
            <person name="Lagutin K."/>
            <person name="Mitchell K."/>
            <person name="Reysenbach A.L."/>
        </authorList>
    </citation>
    <scope>NUCLEOTIDE SEQUENCE [LARGE SCALE GENOMIC DNA]</scope>
    <source>
        <strain evidence="1">NZ3</strain>
    </source>
</reference>
<evidence type="ECO:0000313" key="1">
    <source>
        <dbReference type="EMBL" id="PUA32331.1"/>
    </source>
</evidence>
<dbReference type="AlphaFoldDB" id="A0A2R7Y457"/>